<comment type="caution">
    <text evidence="2">The sequence shown here is derived from an EMBL/GenBank/DDBJ whole genome shotgun (WGS) entry which is preliminary data.</text>
</comment>
<reference evidence="2 3" key="1">
    <citation type="submission" date="2024-01" db="EMBL/GenBank/DDBJ databases">
        <title>A draft genome for a cacao thread blight-causing isolate of Paramarasmius palmivorus.</title>
        <authorList>
            <person name="Baruah I.K."/>
            <person name="Bukari Y."/>
            <person name="Amoako-Attah I."/>
            <person name="Meinhardt L.W."/>
            <person name="Bailey B.A."/>
            <person name="Cohen S.P."/>
        </authorList>
    </citation>
    <scope>NUCLEOTIDE SEQUENCE [LARGE SCALE GENOMIC DNA]</scope>
    <source>
        <strain evidence="2 3">GH-12</strain>
    </source>
</reference>
<dbReference type="InterPro" id="IPR053157">
    <property type="entry name" value="Sterol_Uptake_Regulator"/>
</dbReference>
<proteinExistence type="predicted"/>
<dbReference type="PANTHER" id="PTHR47784">
    <property type="entry name" value="STEROL UPTAKE CONTROL PROTEIN 2"/>
    <property type="match status" value="1"/>
</dbReference>
<name>A0AAW0CKN3_9AGAR</name>
<dbReference type="Pfam" id="PF00172">
    <property type="entry name" value="Zn_clus"/>
    <property type="match status" value="1"/>
</dbReference>
<gene>
    <name evidence="2" type="ORF">VNI00_010301</name>
</gene>
<evidence type="ECO:0000313" key="2">
    <source>
        <dbReference type="EMBL" id="KAK7039116.1"/>
    </source>
</evidence>
<dbReference type="CDD" id="cd00067">
    <property type="entry name" value="GAL4"/>
    <property type="match status" value="1"/>
</dbReference>
<dbReference type="EMBL" id="JAYKXP010000040">
    <property type="protein sequence ID" value="KAK7039116.1"/>
    <property type="molecule type" value="Genomic_DNA"/>
</dbReference>
<evidence type="ECO:0000259" key="1">
    <source>
        <dbReference type="PROSITE" id="PS50048"/>
    </source>
</evidence>
<organism evidence="2 3">
    <name type="scientific">Paramarasmius palmivorus</name>
    <dbReference type="NCBI Taxonomy" id="297713"/>
    <lineage>
        <taxon>Eukaryota</taxon>
        <taxon>Fungi</taxon>
        <taxon>Dikarya</taxon>
        <taxon>Basidiomycota</taxon>
        <taxon>Agaricomycotina</taxon>
        <taxon>Agaricomycetes</taxon>
        <taxon>Agaricomycetidae</taxon>
        <taxon>Agaricales</taxon>
        <taxon>Marasmiineae</taxon>
        <taxon>Marasmiaceae</taxon>
        <taxon>Paramarasmius</taxon>
    </lineage>
</organism>
<dbReference type="Gene3D" id="4.10.240.10">
    <property type="entry name" value="Zn(2)-C6 fungal-type DNA-binding domain"/>
    <property type="match status" value="1"/>
</dbReference>
<evidence type="ECO:0000313" key="3">
    <source>
        <dbReference type="Proteomes" id="UP001383192"/>
    </source>
</evidence>
<dbReference type="PROSITE" id="PS00463">
    <property type="entry name" value="ZN2_CY6_FUNGAL_1"/>
    <property type="match status" value="1"/>
</dbReference>
<dbReference type="PROSITE" id="PS50048">
    <property type="entry name" value="ZN2_CY6_FUNGAL_2"/>
    <property type="match status" value="1"/>
</dbReference>
<dbReference type="AlphaFoldDB" id="A0AAW0CKN3"/>
<dbReference type="GO" id="GO:0001228">
    <property type="term" value="F:DNA-binding transcription activator activity, RNA polymerase II-specific"/>
    <property type="evidence" value="ECO:0007669"/>
    <property type="project" value="TreeGrafter"/>
</dbReference>
<feature type="domain" description="Zn(2)-C6 fungal-type" evidence="1">
    <location>
        <begin position="25"/>
        <end position="55"/>
    </location>
</feature>
<dbReference type="SMART" id="SM00066">
    <property type="entry name" value="GAL4"/>
    <property type="match status" value="1"/>
</dbReference>
<sequence length="409" mass="46903">MSFASTAAFVPPKRIIRPHTKVRTGCKTCKRRHIKCDEYKPICNNCVQRKIPCVWQETKGNTRSKRRRRQLNVKGVEEVRDKALVSSPQLLKQPTSHLDVITLELVHHYTVHGSSALCSNVDFTFTCRTAIPKLSFTNLFLWHAMLSSTALHLGHLYPSDNPKRTEWLSLASFHRKISLNLHHTITLTAAEPPPPTSITDSDTKYIGIGFLTLYTISSALSISPSNIFSLLTTMHNMWSKINSFTFTDPTLGAMMPMHPISHSPVPVSGPILLYLKRIYVPNDNSIPDSSELRDPEITDAYKSAVDALLYTFYPLTQTGFEVMGAIQWPAFFSKRFCDLLNEKRQRALVLLYHYLVILRRIGDEGYWWACDMGRCEEYVYGLVNEEWRMWLERRWIDGGLMEGAVIHRR</sequence>
<dbReference type="InterPro" id="IPR036864">
    <property type="entry name" value="Zn2-C6_fun-type_DNA-bd_sf"/>
</dbReference>
<dbReference type="InterPro" id="IPR001138">
    <property type="entry name" value="Zn2Cys6_DnaBD"/>
</dbReference>
<dbReference type="SUPFAM" id="SSF57701">
    <property type="entry name" value="Zn2/Cys6 DNA-binding domain"/>
    <property type="match status" value="1"/>
</dbReference>
<dbReference type="PANTHER" id="PTHR47784:SF5">
    <property type="entry name" value="STEROL UPTAKE CONTROL PROTEIN 2"/>
    <property type="match status" value="1"/>
</dbReference>
<dbReference type="GO" id="GO:0008270">
    <property type="term" value="F:zinc ion binding"/>
    <property type="evidence" value="ECO:0007669"/>
    <property type="project" value="InterPro"/>
</dbReference>
<accession>A0AAW0CKN3</accession>
<dbReference type="Proteomes" id="UP001383192">
    <property type="component" value="Unassembled WGS sequence"/>
</dbReference>
<keyword evidence="3" id="KW-1185">Reference proteome</keyword>
<protein>
    <recommendedName>
        <fullName evidence="1">Zn(2)-C6 fungal-type domain-containing protein</fullName>
    </recommendedName>
</protein>